<dbReference type="Gramene" id="Jr10_01000_p1">
    <property type="protein sequence ID" value="cds.Jr10_01000_p1"/>
    <property type="gene ID" value="Jr10_01000"/>
</dbReference>
<dbReference type="SUPFAM" id="SSF51182">
    <property type="entry name" value="RmlC-like cupins"/>
    <property type="match status" value="1"/>
</dbReference>
<accession>A0A833TW87</accession>
<organism evidence="3 4">
    <name type="scientific">Juglans regia</name>
    <name type="common">English walnut</name>
    <dbReference type="NCBI Taxonomy" id="51240"/>
    <lineage>
        <taxon>Eukaryota</taxon>
        <taxon>Viridiplantae</taxon>
        <taxon>Streptophyta</taxon>
        <taxon>Embryophyta</taxon>
        <taxon>Tracheophyta</taxon>
        <taxon>Spermatophyta</taxon>
        <taxon>Magnoliopsida</taxon>
        <taxon>eudicotyledons</taxon>
        <taxon>Gunneridae</taxon>
        <taxon>Pentapetalae</taxon>
        <taxon>rosids</taxon>
        <taxon>fabids</taxon>
        <taxon>Fagales</taxon>
        <taxon>Juglandaceae</taxon>
        <taxon>Juglans</taxon>
    </lineage>
</organism>
<evidence type="ECO:0000259" key="2">
    <source>
        <dbReference type="Pfam" id="PF05899"/>
    </source>
</evidence>
<dbReference type="InterPro" id="IPR014710">
    <property type="entry name" value="RmlC-like_jellyroll"/>
</dbReference>
<dbReference type="Proteomes" id="UP000619265">
    <property type="component" value="Unassembled WGS sequence"/>
</dbReference>
<feature type="transmembrane region" description="Helical" evidence="1">
    <location>
        <begin position="53"/>
        <end position="70"/>
    </location>
</feature>
<keyword evidence="1" id="KW-1133">Transmembrane helix</keyword>
<evidence type="ECO:0000313" key="3">
    <source>
        <dbReference type="EMBL" id="KAF5457026.1"/>
    </source>
</evidence>
<feature type="non-terminal residue" evidence="3">
    <location>
        <position position="1"/>
    </location>
</feature>
<proteinExistence type="predicted"/>
<dbReference type="InterPro" id="IPR008579">
    <property type="entry name" value="UGlyAH_Cupin_dom"/>
</dbReference>
<dbReference type="Pfam" id="PF05899">
    <property type="entry name" value="Cupin_3"/>
    <property type="match status" value="1"/>
</dbReference>
<sequence>IREVRLPADAQQTSTGIVSLPTSKAFHSLKLRNLSNPANALAMVMSHFQWNRTVILLLVAVLPLFLPIIITKSKLKEIIFARSDQEQSPMAIEICGVKIERNPPQSRLVELGVTAWRTWEGGPSKFPWEFTATETMYLLEGKVKVYVDGHDESFEIGAGDLVVFTKGMKVTWDVTEAVKKHYSLQK</sequence>
<reference evidence="3" key="2">
    <citation type="submission" date="2020-03" db="EMBL/GenBank/DDBJ databases">
        <title>Walnut 2.0.</title>
        <authorList>
            <person name="Marrano A."/>
            <person name="Britton M."/>
            <person name="Zimin A.V."/>
            <person name="Zaini P.A."/>
            <person name="Workman R."/>
            <person name="Puiu D."/>
            <person name="Bianco L."/>
            <person name="Allen B.J."/>
            <person name="Troggio M."/>
            <person name="Leslie C.A."/>
            <person name="Timp W."/>
            <person name="Dendekar A."/>
            <person name="Salzberg S.L."/>
            <person name="Neale D.B."/>
        </authorList>
    </citation>
    <scope>NUCLEOTIDE SEQUENCE</scope>
    <source>
        <tissue evidence="3">Leaves</tissue>
    </source>
</reference>
<gene>
    <name evidence="3" type="ORF">F2P56_021164</name>
</gene>
<keyword evidence="1" id="KW-0472">Membrane</keyword>
<dbReference type="Gene3D" id="2.60.120.10">
    <property type="entry name" value="Jelly Rolls"/>
    <property type="match status" value="1"/>
</dbReference>
<feature type="domain" description="(S)-ureidoglycine aminohydrolase cupin" evidence="2">
    <location>
        <begin position="110"/>
        <end position="182"/>
    </location>
</feature>
<comment type="caution">
    <text evidence="3">The sequence shown here is derived from an EMBL/GenBank/DDBJ whole genome shotgun (WGS) entry which is preliminary data.</text>
</comment>
<evidence type="ECO:0000313" key="4">
    <source>
        <dbReference type="Proteomes" id="UP000619265"/>
    </source>
</evidence>
<evidence type="ECO:0000256" key="1">
    <source>
        <dbReference type="SAM" id="Phobius"/>
    </source>
</evidence>
<dbReference type="EMBL" id="LIHL02000010">
    <property type="protein sequence ID" value="KAF5457026.1"/>
    <property type="molecule type" value="Genomic_DNA"/>
</dbReference>
<keyword evidence="1" id="KW-0812">Transmembrane</keyword>
<reference evidence="3" key="1">
    <citation type="submission" date="2015-10" db="EMBL/GenBank/DDBJ databases">
        <authorList>
            <person name="Martinez-Garcia P.J."/>
            <person name="Crepeau M.W."/>
            <person name="Puiu D."/>
            <person name="Gonzalez-Ibeas D."/>
            <person name="Whalen J."/>
            <person name="Stevens K."/>
            <person name="Paul R."/>
            <person name="Butterfield T."/>
            <person name="Britton M."/>
            <person name="Reagan R."/>
            <person name="Chakraborty S."/>
            <person name="Walawage S.L."/>
            <person name="Vasquez-Gross H.A."/>
            <person name="Cardeno C."/>
            <person name="Famula R."/>
            <person name="Pratt K."/>
            <person name="Kuruganti S."/>
            <person name="Aradhya M.K."/>
            <person name="Leslie C.A."/>
            <person name="Dandekar A.M."/>
            <person name="Salzberg S.L."/>
            <person name="Wegrzyn J.L."/>
            <person name="Langley C.H."/>
            <person name="Neale D.B."/>
        </authorList>
    </citation>
    <scope>NUCLEOTIDE SEQUENCE</scope>
    <source>
        <tissue evidence="3">Leaves</tissue>
    </source>
</reference>
<dbReference type="AlphaFoldDB" id="A0A833TW87"/>
<dbReference type="PANTHER" id="PTHR33271:SF1">
    <property type="entry name" value="RMLC-LIKE JELLY ROLL PROTEIN-RELATED"/>
    <property type="match status" value="1"/>
</dbReference>
<name>A0A833TW87_JUGRE</name>
<dbReference type="InterPro" id="IPR011051">
    <property type="entry name" value="RmlC_Cupin_sf"/>
</dbReference>
<dbReference type="PANTHER" id="PTHR33271">
    <property type="entry name" value="OS04G0445200 PROTEIN"/>
    <property type="match status" value="1"/>
</dbReference>
<protein>
    <recommendedName>
        <fullName evidence="2">(S)-ureidoglycine aminohydrolase cupin domain-containing protein</fullName>
    </recommendedName>
</protein>
<dbReference type="CDD" id="cd02227">
    <property type="entry name" value="cupin_TM1112-like"/>
    <property type="match status" value="1"/>
</dbReference>